<evidence type="ECO:0000313" key="4">
    <source>
        <dbReference type="EMBL" id="NSJ52361.1"/>
    </source>
</evidence>
<dbReference type="InterPro" id="IPR050661">
    <property type="entry name" value="BglG_antiterminators"/>
</dbReference>
<dbReference type="Gene3D" id="1.10.1790.10">
    <property type="entry name" value="PRD domain"/>
    <property type="match status" value="2"/>
</dbReference>
<keyword evidence="5" id="KW-1185">Reference proteome</keyword>
<sequence length="284" mass="32979">MMIKTILNNNAVIAIDENEKEVVIVKNGIGFNSKKGMVLKDNDMEKVFILQEKNVSDDMIHLLSLISEEYIEVSKKIVDYGRTVLKTGVHDSIYVTLSDHIELAVSRKKKGIAFDNAMTWSIKKTYREEYHIGEVALKIIQIECGVTLPEEEAGLIALHFVNAKIHNEPEVTHDFAYISVFVQDLINFIKYFLCTEMDENSLEYNQLLSYLQTLALVLDDRKAAAVSSDSRYYEMLRYAKGYFKRAYDCSDRIRRFTKEKYDLEIQPEDILHLTMYINKFIKKE</sequence>
<name>A0AAX1SGP5_9FIRM</name>
<dbReference type="GO" id="GO:0003723">
    <property type="term" value="F:RNA binding"/>
    <property type="evidence" value="ECO:0007669"/>
    <property type="project" value="InterPro"/>
</dbReference>
<feature type="domain" description="PRD" evidence="2">
    <location>
        <begin position="65"/>
        <end position="170"/>
    </location>
</feature>
<evidence type="ECO:0000259" key="2">
    <source>
        <dbReference type="PROSITE" id="PS51372"/>
    </source>
</evidence>
<dbReference type="AlphaFoldDB" id="A0AAX1SGP5"/>
<dbReference type="Pfam" id="PF03123">
    <property type="entry name" value="CAT_RBD"/>
    <property type="match status" value="1"/>
</dbReference>
<dbReference type="Proteomes" id="UP001299608">
    <property type="component" value="Unassembled WGS sequence"/>
</dbReference>
<dbReference type="InterPro" id="IPR011608">
    <property type="entry name" value="PRD"/>
</dbReference>
<protein>
    <submittedName>
        <fullName evidence="3">PRD domain-containing protein</fullName>
    </submittedName>
</protein>
<proteinExistence type="predicted"/>
<feature type="domain" description="PRD" evidence="2">
    <location>
        <begin position="173"/>
        <end position="284"/>
    </location>
</feature>
<keyword evidence="1" id="KW-0677">Repeat</keyword>
<dbReference type="GO" id="GO:0006355">
    <property type="term" value="P:regulation of DNA-templated transcription"/>
    <property type="evidence" value="ECO:0007669"/>
    <property type="project" value="InterPro"/>
</dbReference>
<gene>
    <name evidence="4" type="ORF">G5B36_27295</name>
    <name evidence="3" type="ORF">L0N08_24010</name>
</gene>
<dbReference type="PANTHER" id="PTHR30185:SF15">
    <property type="entry name" value="CRYPTIC BETA-GLUCOSIDE BGL OPERON ANTITERMINATOR"/>
    <property type="match status" value="1"/>
</dbReference>
<evidence type="ECO:0000313" key="5">
    <source>
        <dbReference type="Proteomes" id="UP000669239"/>
    </source>
</evidence>
<dbReference type="EMBL" id="JAKNGE010000038">
    <property type="protein sequence ID" value="MCG4748486.1"/>
    <property type="molecule type" value="Genomic_DNA"/>
</dbReference>
<organism evidence="3 6">
    <name type="scientific">Enterocloster aldenensis</name>
    <dbReference type="NCBI Taxonomy" id="358742"/>
    <lineage>
        <taxon>Bacteria</taxon>
        <taxon>Bacillati</taxon>
        <taxon>Bacillota</taxon>
        <taxon>Clostridia</taxon>
        <taxon>Lachnospirales</taxon>
        <taxon>Lachnospiraceae</taxon>
        <taxon>Enterocloster</taxon>
    </lineage>
</organism>
<accession>A0AAX1SGP5</accession>
<reference evidence="3" key="3">
    <citation type="submission" date="2022-01" db="EMBL/GenBank/DDBJ databases">
        <title>Collection of gut derived symbiotic bacterial strains cultured from healthy donors.</title>
        <authorList>
            <person name="Lin H."/>
            <person name="Kohout C."/>
            <person name="Waligurski E."/>
            <person name="Pamer E.G."/>
        </authorList>
    </citation>
    <scope>NUCLEOTIDE SEQUENCE</scope>
    <source>
        <strain evidence="3">DFI.6.55</strain>
    </source>
</reference>
<dbReference type="InterPro" id="IPR036634">
    <property type="entry name" value="PRD_sf"/>
</dbReference>
<dbReference type="PANTHER" id="PTHR30185">
    <property type="entry name" value="CRYPTIC BETA-GLUCOSIDE BGL OPERON ANTITERMINATOR"/>
    <property type="match status" value="1"/>
</dbReference>
<dbReference type="SMART" id="SM01061">
    <property type="entry name" value="CAT_RBD"/>
    <property type="match status" value="1"/>
</dbReference>
<evidence type="ECO:0000313" key="3">
    <source>
        <dbReference type="EMBL" id="MCG4748486.1"/>
    </source>
</evidence>
<dbReference type="SUPFAM" id="SSF63520">
    <property type="entry name" value="PTS-regulatory domain, PRD"/>
    <property type="match status" value="2"/>
</dbReference>
<dbReference type="SUPFAM" id="SSF50151">
    <property type="entry name" value="SacY-like RNA-binding domain"/>
    <property type="match status" value="1"/>
</dbReference>
<dbReference type="InterPro" id="IPR036650">
    <property type="entry name" value="CAT_RNA-bd_dom_sf"/>
</dbReference>
<dbReference type="Gene3D" id="2.30.24.10">
    <property type="entry name" value="CAT RNA-binding domain"/>
    <property type="match status" value="1"/>
</dbReference>
<dbReference type="RefSeq" id="WP_117560727.1">
    <property type="nucleotide sequence ID" value="NZ_JAAITT010000068.1"/>
</dbReference>
<dbReference type="PROSITE" id="PS51372">
    <property type="entry name" value="PRD_2"/>
    <property type="match status" value="2"/>
</dbReference>
<evidence type="ECO:0000256" key="1">
    <source>
        <dbReference type="ARBA" id="ARBA00022737"/>
    </source>
</evidence>
<dbReference type="Proteomes" id="UP000669239">
    <property type="component" value="Unassembled WGS sequence"/>
</dbReference>
<evidence type="ECO:0000313" key="6">
    <source>
        <dbReference type="Proteomes" id="UP001299608"/>
    </source>
</evidence>
<comment type="caution">
    <text evidence="3">The sequence shown here is derived from an EMBL/GenBank/DDBJ whole genome shotgun (WGS) entry which is preliminary data.</text>
</comment>
<dbReference type="InterPro" id="IPR004341">
    <property type="entry name" value="CAT_RNA-bd_dom"/>
</dbReference>
<reference evidence="4 5" key="1">
    <citation type="journal article" date="2020" name="Cell Host Microbe">
        <title>Functional and Genomic Variation between Human-Derived Isolates of Lachnospiraceae Reveals Inter- and Intra-Species Diversity.</title>
        <authorList>
            <person name="Sorbara M.T."/>
            <person name="Littmann E.R."/>
            <person name="Fontana E."/>
            <person name="Moody T.U."/>
            <person name="Kohout C.E."/>
            <person name="Gjonbalaj M."/>
            <person name="Eaton V."/>
            <person name="Seok R."/>
            <person name="Leiner I.M."/>
            <person name="Pamer E.G."/>
        </authorList>
    </citation>
    <scope>NUCLEOTIDE SEQUENCE [LARGE SCALE GENOMIC DNA]</scope>
    <source>
        <strain evidence="4 5">MSK.1.17</strain>
    </source>
</reference>
<reference evidence="4" key="2">
    <citation type="submission" date="2020-02" db="EMBL/GenBank/DDBJ databases">
        <authorList>
            <person name="Littmann E."/>
            <person name="Sorbara M."/>
        </authorList>
    </citation>
    <scope>NUCLEOTIDE SEQUENCE</scope>
    <source>
        <strain evidence="4">MSK.1.17</strain>
    </source>
</reference>
<dbReference type="Pfam" id="PF00874">
    <property type="entry name" value="PRD"/>
    <property type="match status" value="2"/>
</dbReference>
<dbReference type="EMBL" id="JAAITT010000068">
    <property type="protein sequence ID" value="NSJ52361.1"/>
    <property type="molecule type" value="Genomic_DNA"/>
</dbReference>